<dbReference type="EMBL" id="CP003156">
    <property type="protein sequence ID" value="AEV31600.1"/>
    <property type="molecule type" value="Genomic_DNA"/>
</dbReference>
<proteinExistence type="predicted"/>
<protein>
    <submittedName>
        <fullName evidence="2">Astacin (Peptidase family M12A)</fullName>
    </submittedName>
</protein>
<evidence type="ECO:0000313" key="2">
    <source>
        <dbReference type="EMBL" id="AEV31600.1"/>
    </source>
</evidence>
<evidence type="ECO:0000259" key="1">
    <source>
        <dbReference type="SMART" id="SM00235"/>
    </source>
</evidence>
<dbReference type="InterPro" id="IPR024079">
    <property type="entry name" value="MetalloPept_cat_dom_sf"/>
</dbReference>
<organism evidence="2 3">
    <name type="scientific">Owenweeksia hongkongensis (strain DSM 17368 / CIP 108786 / JCM 12287 / NRRL B-23963 / UST20020801)</name>
    <dbReference type="NCBI Taxonomy" id="926562"/>
    <lineage>
        <taxon>Bacteria</taxon>
        <taxon>Pseudomonadati</taxon>
        <taxon>Bacteroidota</taxon>
        <taxon>Flavobacteriia</taxon>
        <taxon>Flavobacteriales</taxon>
        <taxon>Owenweeksiaceae</taxon>
        <taxon>Owenweeksia</taxon>
    </lineage>
</organism>
<reference evidence="2 3" key="1">
    <citation type="journal article" date="2012" name="Stand. Genomic Sci.">
        <title>Genome sequence of the orange-pigmented seawater bacterium Owenweeksia hongkongensis type strain (UST20020801(T)).</title>
        <authorList>
            <person name="Riedel T."/>
            <person name="Held B."/>
            <person name="Nolan M."/>
            <person name="Lucas S."/>
            <person name="Lapidus A."/>
            <person name="Tice H."/>
            <person name="Del Rio T.G."/>
            <person name="Cheng J.F."/>
            <person name="Han C."/>
            <person name="Tapia R."/>
            <person name="Goodwin L.A."/>
            <person name="Pitluck S."/>
            <person name="Liolios K."/>
            <person name="Mavromatis K."/>
            <person name="Pagani I."/>
            <person name="Ivanova N."/>
            <person name="Mikhailova N."/>
            <person name="Pati A."/>
            <person name="Chen A."/>
            <person name="Palaniappan K."/>
            <person name="Rohde M."/>
            <person name="Tindall B.J."/>
            <person name="Detter J.C."/>
            <person name="Goker M."/>
            <person name="Woyke T."/>
            <person name="Bristow J."/>
            <person name="Eisen J.A."/>
            <person name="Markowitz V."/>
            <person name="Hugenholtz P."/>
            <person name="Klenk H.P."/>
            <person name="Kyrpides N.C."/>
        </authorList>
    </citation>
    <scope>NUCLEOTIDE SEQUENCE</scope>
    <source>
        <strain evidence="3">DSM 17368 / JCM 12287 / NRRL B-23963</strain>
    </source>
</reference>
<dbReference type="AlphaFoldDB" id="G8R0E0"/>
<dbReference type="MEROPS" id="M10.A08"/>
<dbReference type="STRING" id="926562.Oweho_0584"/>
<name>G8R0E0_OWEHD</name>
<dbReference type="InterPro" id="IPR006026">
    <property type="entry name" value="Peptidase_Metallo"/>
</dbReference>
<gene>
    <name evidence="2" type="ordered locus">Oweho_0584</name>
</gene>
<keyword evidence="3" id="KW-1185">Reference proteome</keyword>
<dbReference type="GO" id="GO:0004222">
    <property type="term" value="F:metalloendopeptidase activity"/>
    <property type="evidence" value="ECO:0007669"/>
    <property type="project" value="InterPro"/>
</dbReference>
<dbReference type="KEGG" id="oho:Oweho_0584"/>
<dbReference type="eggNOG" id="COG5549">
    <property type="taxonomic scope" value="Bacteria"/>
</dbReference>
<dbReference type="SMART" id="SM00235">
    <property type="entry name" value="ZnMc"/>
    <property type="match status" value="1"/>
</dbReference>
<dbReference type="GO" id="GO:0006508">
    <property type="term" value="P:proteolysis"/>
    <property type="evidence" value="ECO:0007669"/>
    <property type="project" value="InterPro"/>
</dbReference>
<dbReference type="Proteomes" id="UP000005631">
    <property type="component" value="Chromosome"/>
</dbReference>
<dbReference type="GO" id="GO:0008270">
    <property type="term" value="F:zinc ion binding"/>
    <property type="evidence" value="ECO:0007669"/>
    <property type="project" value="InterPro"/>
</dbReference>
<dbReference type="Gene3D" id="3.40.390.10">
    <property type="entry name" value="Collagenase (Catalytic Domain)"/>
    <property type="match status" value="1"/>
</dbReference>
<evidence type="ECO:0000313" key="3">
    <source>
        <dbReference type="Proteomes" id="UP000005631"/>
    </source>
</evidence>
<dbReference type="HOGENOM" id="CLU_873710_0_0_10"/>
<accession>G8R0E0</accession>
<dbReference type="OrthoDB" id="3669864at2"/>
<dbReference type="RefSeq" id="WP_014200961.1">
    <property type="nucleotide sequence ID" value="NC_016599.1"/>
</dbReference>
<dbReference type="InterPro" id="IPR001506">
    <property type="entry name" value="Peptidase_M12A"/>
</dbReference>
<dbReference type="SUPFAM" id="SSF55486">
    <property type="entry name" value="Metalloproteases ('zincins'), catalytic domain"/>
    <property type="match status" value="1"/>
</dbReference>
<feature type="domain" description="Peptidase metallopeptidase" evidence="1">
    <location>
        <begin position="43"/>
        <end position="200"/>
    </location>
</feature>
<sequence length="364" mass="42321">MPDQELINVEIDSNQCPCQLPKQPRKPLPEGVSPDRATIIRRFGQIWVNGTELHYCFWDHTKHNCPKEWTAKNTESLKIVERAFREWKELGIGLEFIKVDDPYDAEIRIGFMEGDGNWSGVGTNILKARSNERTMNFAIDFTQLNWLPFDTALHEIGHTLGFYHGHQIPKSKIIWNDEEVYRYYSAKGWSDSDIKTNILDKESENVLDLFPWDTNSVMHYRFKSTLISGPEPYNSTGISHTPYLSPLDKEIVRKLYPPLSSQNYIPLKAYRSYSAILQSGEQLAFTIKPDHSREFTFQTFGKVDTVLVLFEKDGDSHRYLSGDDDAGYNRNAMITHKLFKDREYVLRLKMYYAMDRGETAVMMF</sequence>
<dbReference type="Pfam" id="PF01400">
    <property type="entry name" value="Astacin"/>
    <property type="match status" value="1"/>
</dbReference>